<keyword evidence="5" id="KW-0378">Hydrolase</keyword>
<gene>
    <name evidence="9" type="ORF">B5F75_05085</name>
</gene>
<evidence type="ECO:0008006" key="11">
    <source>
        <dbReference type="Google" id="ProtNLM"/>
    </source>
</evidence>
<dbReference type="PANTHER" id="PTHR32481">
    <property type="entry name" value="AMINOPEPTIDASE"/>
    <property type="match status" value="1"/>
</dbReference>
<dbReference type="PANTHER" id="PTHR32481:SF0">
    <property type="entry name" value="AMINOPEPTIDASE YPDE-RELATED"/>
    <property type="match status" value="1"/>
</dbReference>
<dbReference type="Pfam" id="PF05343">
    <property type="entry name" value="Peptidase_M42"/>
    <property type="match status" value="1"/>
</dbReference>
<keyword evidence="3" id="KW-0645">Protease</keyword>
<feature type="binding site" evidence="8">
    <location>
        <position position="208"/>
    </location>
    <ligand>
        <name>Zn(2+)</name>
        <dbReference type="ChEBI" id="CHEBI:29105"/>
        <label>2</label>
    </ligand>
</feature>
<dbReference type="OrthoDB" id="9772053at2"/>
<dbReference type="Gene3D" id="3.40.630.10">
    <property type="entry name" value="Zn peptidases"/>
    <property type="match status" value="1"/>
</dbReference>
<keyword evidence="2" id="KW-0031">Aminopeptidase</keyword>
<evidence type="ECO:0000256" key="8">
    <source>
        <dbReference type="PIRSR" id="PIRSR001123-2"/>
    </source>
</evidence>
<comment type="cofactor">
    <cofactor evidence="8">
        <name>a divalent metal cation</name>
        <dbReference type="ChEBI" id="CHEBI:60240"/>
    </cofactor>
    <text evidence="8">Binds 2 divalent metal cations per subunit.</text>
</comment>
<dbReference type="EMBL" id="NFJD01000003">
    <property type="protein sequence ID" value="OUO56569.1"/>
    <property type="molecule type" value="Genomic_DNA"/>
</dbReference>
<feature type="binding site" evidence="8">
    <location>
        <position position="177"/>
    </location>
    <ligand>
        <name>Zn(2+)</name>
        <dbReference type="ChEBI" id="CHEBI:29105"/>
        <label>1</label>
    </ligand>
</feature>
<organism evidence="9 10">
    <name type="scientific">Candidatus Avelusimicrobium gallicola</name>
    <dbReference type="NCBI Taxonomy" id="2562704"/>
    <lineage>
        <taxon>Bacteria</taxon>
        <taxon>Pseudomonadati</taxon>
        <taxon>Elusimicrobiota</taxon>
        <taxon>Elusimicrobia</taxon>
        <taxon>Elusimicrobiales</taxon>
        <taxon>Elusimicrobiaceae</taxon>
        <taxon>Candidatus Avelusimicrobium</taxon>
    </lineage>
</organism>
<dbReference type="GO" id="GO:0006508">
    <property type="term" value="P:proteolysis"/>
    <property type="evidence" value="ECO:0007669"/>
    <property type="project" value="UniProtKB-KW"/>
</dbReference>
<comment type="caution">
    <text evidence="9">The sequence shown here is derived from an EMBL/GenBank/DDBJ whole genome shotgun (WGS) entry which is preliminary data.</text>
</comment>
<dbReference type="Proteomes" id="UP000196368">
    <property type="component" value="Unassembled WGS sequence"/>
</dbReference>
<evidence type="ECO:0000256" key="4">
    <source>
        <dbReference type="ARBA" id="ARBA00022723"/>
    </source>
</evidence>
<name>A0A1Y4DFW7_9BACT</name>
<accession>A0A1Y4DFW7</accession>
<dbReference type="GO" id="GO:0046872">
    <property type="term" value="F:metal ion binding"/>
    <property type="evidence" value="ECO:0007669"/>
    <property type="project" value="UniProtKB-UniRule"/>
</dbReference>
<feature type="binding site" evidence="8">
    <location>
        <position position="66"/>
    </location>
    <ligand>
        <name>Zn(2+)</name>
        <dbReference type="ChEBI" id="CHEBI:29105"/>
        <label>1</label>
    </ligand>
</feature>
<dbReference type="GO" id="GO:0004177">
    <property type="term" value="F:aminopeptidase activity"/>
    <property type="evidence" value="ECO:0007669"/>
    <property type="project" value="UniProtKB-UniRule"/>
</dbReference>
<dbReference type="SUPFAM" id="SSF101821">
    <property type="entry name" value="Aminopeptidase/glucanase lid domain"/>
    <property type="match status" value="1"/>
</dbReference>
<dbReference type="SUPFAM" id="SSF53187">
    <property type="entry name" value="Zn-dependent exopeptidases"/>
    <property type="match status" value="1"/>
</dbReference>
<protein>
    <recommendedName>
        <fullName evidence="11">Endoglucanase</fullName>
    </recommendedName>
</protein>
<dbReference type="PIRSF" id="PIRSF001123">
    <property type="entry name" value="PepA_GA"/>
    <property type="match status" value="1"/>
</dbReference>
<proteinExistence type="inferred from homology"/>
<dbReference type="AlphaFoldDB" id="A0A1Y4DFW7"/>
<feature type="binding site" evidence="8">
    <location>
        <position position="230"/>
    </location>
    <ligand>
        <name>Zn(2+)</name>
        <dbReference type="ChEBI" id="CHEBI:29105"/>
        <label>1</label>
    </ligand>
</feature>
<evidence type="ECO:0000256" key="1">
    <source>
        <dbReference type="ARBA" id="ARBA00006272"/>
    </source>
</evidence>
<dbReference type="CDD" id="cd05656">
    <property type="entry name" value="M42_Frv"/>
    <property type="match status" value="1"/>
</dbReference>
<evidence type="ECO:0000256" key="3">
    <source>
        <dbReference type="ARBA" id="ARBA00022670"/>
    </source>
</evidence>
<reference evidence="10" key="1">
    <citation type="submission" date="2017-04" db="EMBL/GenBank/DDBJ databases">
        <title>Function of individual gut microbiota members based on whole genome sequencing of pure cultures obtained from chicken caecum.</title>
        <authorList>
            <person name="Medvecky M."/>
            <person name="Cejkova D."/>
            <person name="Polansky O."/>
            <person name="Karasova D."/>
            <person name="Kubasova T."/>
            <person name="Cizek A."/>
            <person name="Rychlik I."/>
        </authorList>
    </citation>
    <scope>NUCLEOTIDE SEQUENCE [LARGE SCALE GENOMIC DNA]</scope>
    <source>
        <strain evidence="10">An273</strain>
    </source>
</reference>
<dbReference type="RefSeq" id="WP_087288623.1">
    <property type="nucleotide sequence ID" value="NZ_NFJD01000003.1"/>
</dbReference>
<evidence type="ECO:0000313" key="10">
    <source>
        <dbReference type="Proteomes" id="UP000196368"/>
    </source>
</evidence>
<sequence>MEQKLDFSILKTLTELPGISGRESAVRSYLKDLLSPYADDVRTDVMGNLIFFKKGTSDKNLLLCAHMDEVGLMIHHIDERGFLRFVTVGGIDPRTLLAQRVRVHTKKGSFLGVIGTKPAHITTEADRAKAVGVKDLCIDMGLSGEEVKKRVEIGDFAVLDRTYEEFGNGLICAKALDNRAGVFVLAEVLKALKNPFYNVYAVFTVQEEVGLRGAATAAFGIEADVALCIDTTGAADIPGCAPQDYICALGQGVGITALDARTITPERLFNALKALCDEYTIRRQIRIAPRGGNDAGAVHQSKTGIPTCGLSIPTRNIHSNVEIVSKFDVGNTFRLAYLAAQNGIKEVTL</sequence>
<keyword evidence="4 8" id="KW-0479">Metal-binding</keyword>
<feature type="active site" description="Proton acceptor" evidence="7">
    <location>
        <position position="207"/>
    </location>
</feature>
<evidence type="ECO:0000313" key="9">
    <source>
        <dbReference type="EMBL" id="OUO56569.1"/>
    </source>
</evidence>
<evidence type="ECO:0000256" key="5">
    <source>
        <dbReference type="ARBA" id="ARBA00022801"/>
    </source>
</evidence>
<dbReference type="InterPro" id="IPR051464">
    <property type="entry name" value="Peptidase_M42_aminopept"/>
</dbReference>
<dbReference type="InterPro" id="IPR023367">
    <property type="entry name" value="Peptidase_M42_dom2"/>
</dbReference>
<evidence type="ECO:0000256" key="6">
    <source>
        <dbReference type="PIRNR" id="PIRNR001123"/>
    </source>
</evidence>
<feature type="binding site" evidence="8">
    <location>
        <position position="318"/>
    </location>
    <ligand>
        <name>Zn(2+)</name>
        <dbReference type="ChEBI" id="CHEBI:29105"/>
        <label>2</label>
    </ligand>
</feature>
<evidence type="ECO:0000256" key="7">
    <source>
        <dbReference type="PIRSR" id="PIRSR001123-1"/>
    </source>
</evidence>
<dbReference type="InterPro" id="IPR008007">
    <property type="entry name" value="Peptidase_M42"/>
</dbReference>
<feature type="binding site" evidence="8">
    <location>
        <position position="177"/>
    </location>
    <ligand>
        <name>Zn(2+)</name>
        <dbReference type="ChEBI" id="CHEBI:29105"/>
        <label>2</label>
    </ligand>
</feature>
<keyword evidence="10" id="KW-1185">Reference proteome</keyword>
<comment type="similarity">
    <text evidence="1 6">Belongs to the peptidase M42 family.</text>
</comment>
<evidence type="ECO:0000256" key="2">
    <source>
        <dbReference type="ARBA" id="ARBA00022438"/>
    </source>
</evidence>
<dbReference type="Gene3D" id="2.40.30.40">
    <property type="entry name" value="Peptidase M42, domain 2"/>
    <property type="match status" value="1"/>
</dbReference>